<gene>
    <name evidence="3" type="ORF">GCM10011349_26590</name>
</gene>
<dbReference type="InterPro" id="IPR011105">
    <property type="entry name" value="Cell_wall_hydrolase_SleB"/>
</dbReference>
<dbReference type="Pfam" id="PF07486">
    <property type="entry name" value="Hydrolase_2"/>
    <property type="match status" value="1"/>
</dbReference>
<dbReference type="Gene3D" id="1.10.10.2520">
    <property type="entry name" value="Cell wall hydrolase SleB, domain 1"/>
    <property type="match status" value="1"/>
</dbReference>
<dbReference type="EMBL" id="BMLK01000012">
    <property type="protein sequence ID" value="GGN52765.1"/>
    <property type="molecule type" value="Genomic_DNA"/>
</dbReference>
<feature type="domain" description="Cell wall hydrolase SleB" evidence="2">
    <location>
        <begin position="164"/>
        <end position="273"/>
    </location>
</feature>
<name>A0ABQ2JSK1_9SPHN</name>
<proteinExistence type="predicted"/>
<dbReference type="Proteomes" id="UP000605099">
    <property type="component" value="Unassembled WGS sequence"/>
</dbReference>
<evidence type="ECO:0000313" key="3">
    <source>
        <dbReference type="EMBL" id="GGN52765.1"/>
    </source>
</evidence>
<comment type="caution">
    <text evidence="3">The sequence shown here is derived from an EMBL/GenBank/DDBJ whole genome shotgun (WGS) entry which is preliminary data.</text>
</comment>
<dbReference type="RefSeq" id="WP_229710304.1">
    <property type="nucleotide sequence ID" value="NZ_BMLK01000012.1"/>
</dbReference>
<evidence type="ECO:0000256" key="1">
    <source>
        <dbReference type="SAM" id="MobiDB-lite"/>
    </source>
</evidence>
<accession>A0ABQ2JSK1</accession>
<protein>
    <recommendedName>
        <fullName evidence="2">Cell wall hydrolase SleB domain-containing protein</fullName>
    </recommendedName>
</protein>
<evidence type="ECO:0000259" key="2">
    <source>
        <dbReference type="Pfam" id="PF07486"/>
    </source>
</evidence>
<sequence length="385" mass="41531">MPSAILTSDPVWADWSEERPCDFTARFERKALRMDHAPRQARAKKRWTLGATALAAVALPAFAAPQGWDRFQIADAVATETPVEPMPFEKAGASFPGSAFYYLEIEKPVLQVGEGIHSDAEDKPSGPTLGDGPVAKPMQIDNSGVDRTRAQQCLTAAIYYEAASESEAGQRAVAQVVLNRVAHPAYPNTVCGVVYEGSERSTGCQFSFTCDGSLARRPSQLFWDRAKTVARQALTGAVYAPVGLATHYHTVQVRPYWAPSLHYLGTIGEHRFYSFNGPAGKPAAFRFAYVGGEPAARPHARSLISEPDPSLDPVTVQRAFDSVEQLKAQPEGTIAAAASIGTPAYTSALRERGGDAMYQGRNLPPAHGIKPEFANSGRWIAQPGS</sequence>
<organism evidence="3 4">
    <name type="scientific">Novosphingobium indicum</name>
    <dbReference type="NCBI Taxonomy" id="462949"/>
    <lineage>
        <taxon>Bacteria</taxon>
        <taxon>Pseudomonadati</taxon>
        <taxon>Pseudomonadota</taxon>
        <taxon>Alphaproteobacteria</taxon>
        <taxon>Sphingomonadales</taxon>
        <taxon>Sphingomonadaceae</taxon>
        <taxon>Novosphingobium</taxon>
    </lineage>
</organism>
<dbReference type="InterPro" id="IPR042047">
    <property type="entry name" value="SleB_dom1"/>
</dbReference>
<feature type="region of interest" description="Disordered" evidence="1">
    <location>
        <begin position="117"/>
        <end position="137"/>
    </location>
</feature>
<evidence type="ECO:0000313" key="4">
    <source>
        <dbReference type="Proteomes" id="UP000605099"/>
    </source>
</evidence>
<keyword evidence="4" id="KW-1185">Reference proteome</keyword>
<reference evidence="4" key="1">
    <citation type="journal article" date="2019" name="Int. J. Syst. Evol. Microbiol.">
        <title>The Global Catalogue of Microorganisms (GCM) 10K type strain sequencing project: providing services to taxonomists for standard genome sequencing and annotation.</title>
        <authorList>
            <consortium name="The Broad Institute Genomics Platform"/>
            <consortium name="The Broad Institute Genome Sequencing Center for Infectious Disease"/>
            <person name="Wu L."/>
            <person name="Ma J."/>
        </authorList>
    </citation>
    <scope>NUCLEOTIDE SEQUENCE [LARGE SCALE GENOMIC DNA]</scope>
    <source>
        <strain evidence="4">CGMCC 1.6784</strain>
    </source>
</reference>